<accession>A0AAW8G8U9</accession>
<dbReference type="AlphaFoldDB" id="A0AAW8G8U9"/>
<dbReference type="Proteomes" id="UP001234354">
    <property type="component" value="Unassembled WGS sequence"/>
</dbReference>
<sequence>MRIAQGNVVSIRRVLQAGLPGTAALMLSACGSVGWMFGGHDTPPGEVPVEHFSCESKDQNLKYCDVDTSAGVRLTRQVSNMPCIKGRTWDYGRFGVWVDHGCRGEFISGAGDDDGGEFDLRHKVLRCESQDQQRRRCDAQVTSPPATLLRQLSDTACKEGSTWGWDAQGVWVDGGCRGLFRVR</sequence>
<evidence type="ECO:0008006" key="3">
    <source>
        <dbReference type="Google" id="ProtNLM"/>
    </source>
</evidence>
<reference evidence="1" key="1">
    <citation type="submission" date="2023-07" db="EMBL/GenBank/DDBJ databases">
        <title>Functional and genomic diversity of the sorghum phyllosphere microbiome.</title>
        <authorList>
            <person name="Shade A."/>
        </authorList>
    </citation>
    <scope>NUCLEOTIDE SEQUENCE</scope>
    <source>
        <strain evidence="1">SORGH_AS_0908</strain>
    </source>
</reference>
<organism evidence="1 2">
    <name type="scientific">Pseudoxanthomonas winnipegensis</name>
    <dbReference type="NCBI Taxonomy" id="2480810"/>
    <lineage>
        <taxon>Bacteria</taxon>
        <taxon>Pseudomonadati</taxon>
        <taxon>Pseudomonadota</taxon>
        <taxon>Gammaproteobacteria</taxon>
        <taxon>Lysobacterales</taxon>
        <taxon>Lysobacteraceae</taxon>
        <taxon>Pseudoxanthomonas</taxon>
    </lineage>
</organism>
<name>A0AAW8G8U9_9GAMM</name>
<dbReference type="EMBL" id="JAUTBB010000001">
    <property type="protein sequence ID" value="MDQ1118779.1"/>
    <property type="molecule type" value="Genomic_DNA"/>
</dbReference>
<gene>
    <name evidence="1" type="ORF">QE383_001087</name>
</gene>
<dbReference type="Pfam" id="PF11218">
    <property type="entry name" value="DUF3011"/>
    <property type="match status" value="1"/>
</dbReference>
<protein>
    <recommendedName>
        <fullName evidence="3">DUF3011 domain-containing protein</fullName>
    </recommendedName>
</protein>
<dbReference type="PROSITE" id="PS51257">
    <property type="entry name" value="PROKAR_LIPOPROTEIN"/>
    <property type="match status" value="1"/>
</dbReference>
<dbReference type="InterPro" id="IPR021381">
    <property type="entry name" value="DUF3011"/>
</dbReference>
<proteinExistence type="predicted"/>
<evidence type="ECO:0000313" key="2">
    <source>
        <dbReference type="Proteomes" id="UP001234354"/>
    </source>
</evidence>
<comment type="caution">
    <text evidence="1">The sequence shown here is derived from an EMBL/GenBank/DDBJ whole genome shotgun (WGS) entry which is preliminary data.</text>
</comment>
<evidence type="ECO:0000313" key="1">
    <source>
        <dbReference type="EMBL" id="MDQ1118779.1"/>
    </source>
</evidence>